<comment type="similarity">
    <text evidence="2 9">Belongs to the TRAFAC class OBG-HflX-like GTPase superfamily. OBG GTPase family.</text>
</comment>
<dbReference type="InterPro" id="IPR006169">
    <property type="entry name" value="GTP1_OBG_dom"/>
</dbReference>
<dbReference type="InterPro" id="IPR027417">
    <property type="entry name" value="P-loop_NTPase"/>
</dbReference>
<dbReference type="Gene3D" id="3.30.300.350">
    <property type="entry name" value="GTP-binding protein OBG, C-terminal domain"/>
    <property type="match status" value="1"/>
</dbReference>
<keyword evidence="5 9" id="KW-0547">Nucleotide-binding</keyword>
<feature type="domain" description="Obg" evidence="12">
    <location>
        <begin position="1"/>
        <end position="159"/>
    </location>
</feature>
<dbReference type="InterPro" id="IPR036346">
    <property type="entry name" value="GTP-bd_prot_GTP1/OBG_C_sf"/>
</dbReference>
<feature type="domain" description="OBG-type G" evidence="10">
    <location>
        <begin position="160"/>
        <end position="330"/>
    </location>
</feature>
<keyword evidence="7 9" id="KW-0460">Magnesium</keyword>
<organism evidence="13 14">
    <name type="scientific">Acetomicrobium flavidum</name>
    <dbReference type="NCBI Taxonomy" id="49896"/>
    <lineage>
        <taxon>Bacteria</taxon>
        <taxon>Thermotogati</taxon>
        <taxon>Synergistota</taxon>
        <taxon>Synergistia</taxon>
        <taxon>Synergistales</taxon>
        <taxon>Acetomicrobiaceae</taxon>
        <taxon>Acetomicrobium</taxon>
    </lineage>
</organism>
<dbReference type="NCBIfam" id="TIGR02729">
    <property type="entry name" value="Obg_CgtA"/>
    <property type="match status" value="1"/>
</dbReference>
<comment type="subcellular location">
    <subcellularLocation>
        <location evidence="9">Cytoplasm</location>
    </subcellularLocation>
</comment>
<dbReference type="NCBIfam" id="TIGR00231">
    <property type="entry name" value="small_GTP"/>
    <property type="match status" value="1"/>
</dbReference>
<dbReference type="NCBIfam" id="NF008954">
    <property type="entry name" value="PRK12296.1"/>
    <property type="match status" value="1"/>
</dbReference>
<dbReference type="InterPro" id="IPR036726">
    <property type="entry name" value="GTP1_OBG_dom_sf"/>
</dbReference>
<dbReference type="Gene3D" id="2.70.210.12">
    <property type="entry name" value="GTP1/OBG domain"/>
    <property type="match status" value="1"/>
</dbReference>
<feature type="binding site" evidence="9">
    <location>
        <position position="173"/>
    </location>
    <ligand>
        <name>Mg(2+)</name>
        <dbReference type="ChEBI" id="CHEBI:18420"/>
    </ligand>
</feature>
<keyword evidence="14" id="KW-1185">Reference proteome</keyword>
<dbReference type="InterPro" id="IPR045086">
    <property type="entry name" value="OBG_GTPase"/>
</dbReference>
<proteinExistence type="inferred from homology"/>
<dbReference type="InterPro" id="IPR006073">
    <property type="entry name" value="GTP-bd"/>
</dbReference>
<dbReference type="Proteomes" id="UP000185093">
    <property type="component" value="Unassembled WGS sequence"/>
</dbReference>
<feature type="domain" description="OCT" evidence="11">
    <location>
        <begin position="349"/>
        <end position="427"/>
    </location>
</feature>
<dbReference type="SUPFAM" id="SSF52540">
    <property type="entry name" value="P-loop containing nucleoside triphosphate hydrolases"/>
    <property type="match status" value="1"/>
</dbReference>
<feature type="binding site" evidence="9">
    <location>
        <begin position="282"/>
        <end position="285"/>
    </location>
    <ligand>
        <name>GTP</name>
        <dbReference type="ChEBI" id="CHEBI:37565"/>
    </ligand>
</feature>
<keyword evidence="8 9" id="KW-0342">GTP-binding</keyword>
<dbReference type="PROSITE" id="PS51883">
    <property type="entry name" value="OBG"/>
    <property type="match status" value="1"/>
</dbReference>
<reference evidence="13 14" key="1">
    <citation type="submission" date="2016-11" db="EMBL/GenBank/DDBJ databases">
        <authorList>
            <person name="Varghese N."/>
            <person name="Submissions S."/>
        </authorList>
    </citation>
    <scope>NUCLEOTIDE SEQUENCE [LARGE SCALE GENOMIC DNA]</scope>
    <source>
        <strain evidence="13 14">DSM 20664</strain>
    </source>
</reference>
<dbReference type="InterPro" id="IPR031167">
    <property type="entry name" value="G_OBG"/>
</dbReference>
<dbReference type="Pfam" id="PF01018">
    <property type="entry name" value="GTP1_OBG"/>
    <property type="match status" value="1"/>
</dbReference>
<comment type="cofactor">
    <cofactor evidence="1 9">
        <name>Mg(2+)</name>
        <dbReference type="ChEBI" id="CHEBI:18420"/>
    </cofactor>
</comment>
<dbReference type="CDD" id="cd01898">
    <property type="entry name" value="Obg"/>
    <property type="match status" value="1"/>
</dbReference>
<dbReference type="InterPro" id="IPR014100">
    <property type="entry name" value="GTP-bd_Obg/CgtA"/>
</dbReference>
<evidence type="ECO:0000256" key="8">
    <source>
        <dbReference type="ARBA" id="ARBA00023134"/>
    </source>
</evidence>
<dbReference type="Pfam" id="PF01926">
    <property type="entry name" value="MMR_HSR1"/>
    <property type="match status" value="1"/>
</dbReference>
<evidence type="ECO:0000259" key="10">
    <source>
        <dbReference type="PROSITE" id="PS51710"/>
    </source>
</evidence>
<evidence type="ECO:0000313" key="13">
    <source>
        <dbReference type="EMBL" id="SIN62847.1"/>
    </source>
</evidence>
<dbReference type="InterPro" id="IPR015349">
    <property type="entry name" value="OCT_dom"/>
</dbReference>
<evidence type="ECO:0000313" key="14">
    <source>
        <dbReference type="Proteomes" id="UP000185093"/>
    </source>
</evidence>
<evidence type="ECO:0000256" key="5">
    <source>
        <dbReference type="ARBA" id="ARBA00022741"/>
    </source>
</evidence>
<name>A0ABY1JAZ3_9BACT</name>
<dbReference type="SUPFAM" id="SSF82051">
    <property type="entry name" value="Obg GTP-binding protein N-terminal domain"/>
    <property type="match status" value="1"/>
</dbReference>
<feature type="binding site" evidence="9">
    <location>
        <begin position="311"/>
        <end position="313"/>
    </location>
    <ligand>
        <name>GTP</name>
        <dbReference type="ChEBI" id="CHEBI:37565"/>
    </ligand>
</feature>
<dbReference type="NCBIfam" id="NF008955">
    <property type="entry name" value="PRK12297.1"/>
    <property type="match status" value="1"/>
</dbReference>
<feature type="binding site" evidence="9">
    <location>
        <begin position="191"/>
        <end position="195"/>
    </location>
    <ligand>
        <name>GTP</name>
        <dbReference type="ChEBI" id="CHEBI:37565"/>
    </ligand>
</feature>
<feature type="binding site" evidence="9">
    <location>
        <begin position="212"/>
        <end position="215"/>
    </location>
    <ligand>
        <name>GTP</name>
        <dbReference type="ChEBI" id="CHEBI:37565"/>
    </ligand>
</feature>
<accession>A0ABY1JAZ3</accession>
<feature type="binding site" evidence="9">
    <location>
        <position position="193"/>
    </location>
    <ligand>
        <name>Mg(2+)</name>
        <dbReference type="ChEBI" id="CHEBI:18420"/>
    </ligand>
</feature>
<dbReference type="InterPro" id="IPR005225">
    <property type="entry name" value="Small_GTP-bd"/>
</dbReference>
<gene>
    <name evidence="9" type="primary">obg</name>
    <name evidence="13" type="ORF">SAMN05444368_0260</name>
</gene>
<evidence type="ECO:0000256" key="4">
    <source>
        <dbReference type="ARBA" id="ARBA00022723"/>
    </source>
</evidence>
<keyword evidence="6 9" id="KW-0378">Hydrolase</keyword>
<dbReference type="PROSITE" id="PS51710">
    <property type="entry name" value="G_OBG"/>
    <property type="match status" value="1"/>
</dbReference>
<evidence type="ECO:0000256" key="7">
    <source>
        <dbReference type="ARBA" id="ARBA00022842"/>
    </source>
</evidence>
<dbReference type="PANTHER" id="PTHR11702:SF31">
    <property type="entry name" value="MITOCHONDRIAL RIBOSOME-ASSOCIATED GTPASE 2"/>
    <property type="match status" value="1"/>
</dbReference>
<evidence type="ECO:0000259" key="11">
    <source>
        <dbReference type="PROSITE" id="PS51881"/>
    </source>
</evidence>
<comment type="caution">
    <text evidence="13">The sequence shown here is derived from an EMBL/GenBank/DDBJ whole genome shotgun (WGS) entry which is preliminary data.</text>
</comment>
<dbReference type="EMBL" id="FSQZ01000001">
    <property type="protein sequence ID" value="SIN62847.1"/>
    <property type="molecule type" value="Genomic_DNA"/>
</dbReference>
<dbReference type="PANTHER" id="PTHR11702">
    <property type="entry name" value="DEVELOPMENTALLY REGULATED GTP-BINDING PROTEIN-RELATED"/>
    <property type="match status" value="1"/>
</dbReference>
<evidence type="ECO:0000256" key="1">
    <source>
        <dbReference type="ARBA" id="ARBA00001946"/>
    </source>
</evidence>
<dbReference type="EC" id="3.6.5.-" evidence="9"/>
<evidence type="ECO:0000259" key="12">
    <source>
        <dbReference type="PROSITE" id="PS51883"/>
    </source>
</evidence>
<keyword evidence="3 9" id="KW-0963">Cytoplasm</keyword>
<dbReference type="RefSeq" id="WP_074199045.1">
    <property type="nucleotide sequence ID" value="NZ_FSQZ01000001.1"/>
</dbReference>
<evidence type="ECO:0000256" key="3">
    <source>
        <dbReference type="ARBA" id="ARBA00022490"/>
    </source>
</evidence>
<sequence>MKFIDRGEIVVHAGRGGNGCMSFRREKYVPKGGPDGGNGGRGGNVYLKATDRLQTLEEFTYKTEFKAQSGQNGQKANRNGKDGEDLIIEVPCGTIVWDADSGEPLGDLVEPGDMLLVALGGRGGRGNATFATSTNQAPRFSEKGENGQSRRLVLELKILADVGMVGLPNVGKSSLLACLSNAKPKIADYPFTTLTPNLGVLLLEDRKMLLADIPGLIQGASENRGLGLSFLRHIERTRLILYVLDLSSNSMEDLNKQWCTLRDETGNYNREILKKPSLLVANKVDLVKDSSFLEQVARWAKELGQEIKFTSAVTKQGIDELSSSLLQRLSEINCEGIKRLYPLKHAVREEMVQPSKVKIESVGEGRFRIINRYLEELVERYDFEQDEAIMRFSKIIARLGIEGMLSDMGAKEGDTVCIGDMEFEYIPDIDAECEIDTGDIDIDEDGE</sequence>
<dbReference type="NCBIfam" id="NF008956">
    <property type="entry name" value="PRK12299.1"/>
    <property type="match status" value="1"/>
</dbReference>
<protein>
    <recommendedName>
        <fullName evidence="9">GTPase Obg</fullName>
        <ecNumber evidence="9">3.6.5.-</ecNumber>
    </recommendedName>
    <alternativeName>
        <fullName evidence="9">GTP-binding protein Obg</fullName>
    </alternativeName>
</protein>
<keyword evidence="4 9" id="KW-0479">Metal-binding</keyword>
<feature type="binding site" evidence="9">
    <location>
        <begin position="166"/>
        <end position="173"/>
    </location>
    <ligand>
        <name>GTP</name>
        <dbReference type="ChEBI" id="CHEBI:37565"/>
    </ligand>
</feature>
<dbReference type="Gene3D" id="3.40.50.300">
    <property type="entry name" value="P-loop containing nucleotide triphosphate hydrolases"/>
    <property type="match status" value="1"/>
</dbReference>
<dbReference type="SUPFAM" id="SSF102741">
    <property type="entry name" value="Obg GTP-binding protein C-terminal domain"/>
    <property type="match status" value="1"/>
</dbReference>
<evidence type="ECO:0000256" key="2">
    <source>
        <dbReference type="ARBA" id="ARBA00007699"/>
    </source>
</evidence>
<evidence type="ECO:0000256" key="6">
    <source>
        <dbReference type="ARBA" id="ARBA00022801"/>
    </source>
</evidence>
<dbReference type="HAMAP" id="MF_01454">
    <property type="entry name" value="GTPase_Obg"/>
    <property type="match status" value="1"/>
</dbReference>
<comment type="function">
    <text evidence="9">An essential GTPase which binds GTP, GDP and possibly (p)ppGpp with moderate affinity, with high nucleotide exchange rates and a fairly low GTP hydrolysis rate. Plays a role in control of the cell cycle, stress response, ribosome biogenesis and in those bacteria that undergo differentiation, in morphogenesis control.</text>
</comment>
<comment type="subunit">
    <text evidence="9">Monomer.</text>
</comment>
<dbReference type="Pfam" id="PF09269">
    <property type="entry name" value="DUF1967"/>
    <property type="match status" value="1"/>
</dbReference>
<dbReference type="PRINTS" id="PR00326">
    <property type="entry name" value="GTP1OBG"/>
</dbReference>
<dbReference type="NCBIfam" id="TIGR03595">
    <property type="entry name" value="Obg_CgtA_exten"/>
    <property type="match status" value="1"/>
</dbReference>
<dbReference type="PROSITE" id="PS51881">
    <property type="entry name" value="OCT"/>
    <property type="match status" value="1"/>
</dbReference>
<evidence type="ECO:0000256" key="9">
    <source>
        <dbReference type="HAMAP-Rule" id="MF_01454"/>
    </source>
</evidence>